<evidence type="ECO:0000313" key="2">
    <source>
        <dbReference type="EMBL" id="MBP0456247.1"/>
    </source>
</evidence>
<feature type="region of interest" description="Disordered" evidence="1">
    <location>
        <begin position="1"/>
        <end position="50"/>
    </location>
</feature>
<proteinExistence type="predicted"/>
<gene>
    <name evidence="2" type="ORF">JFN87_01860</name>
</gene>
<accession>A0A940RSX9</accession>
<protein>
    <submittedName>
        <fullName evidence="2">Uncharacterized protein</fullName>
    </submittedName>
</protein>
<dbReference type="RefSeq" id="WP_209338023.1">
    <property type="nucleotide sequence ID" value="NZ_JAGIQL010000003.1"/>
</dbReference>
<keyword evidence="3" id="KW-1185">Reference proteome</keyword>
<feature type="compositionally biased region" description="Basic residues" evidence="1">
    <location>
        <begin position="40"/>
        <end position="50"/>
    </location>
</feature>
<dbReference type="Proteomes" id="UP000670475">
    <property type="component" value="Unassembled WGS sequence"/>
</dbReference>
<sequence length="50" mass="5449">MLLRRYHNPPPDEGDPDGTAPDGEQTTGTDDAPQTEKPAGRSRTRKTKEG</sequence>
<evidence type="ECO:0000313" key="3">
    <source>
        <dbReference type="Proteomes" id="UP000670475"/>
    </source>
</evidence>
<comment type="caution">
    <text evidence="2">The sequence shown here is derived from an EMBL/GenBank/DDBJ whole genome shotgun (WGS) entry which is preliminary data.</text>
</comment>
<evidence type="ECO:0000256" key="1">
    <source>
        <dbReference type="SAM" id="MobiDB-lite"/>
    </source>
</evidence>
<name>A0A940RSX9_9ACTN</name>
<dbReference type="EMBL" id="JAGIQL010000003">
    <property type="protein sequence ID" value="MBP0456247.1"/>
    <property type="molecule type" value="Genomic_DNA"/>
</dbReference>
<organism evidence="2 3">
    <name type="scientific">Streptomyces montanisoli</name>
    <dbReference type="NCBI Taxonomy" id="2798581"/>
    <lineage>
        <taxon>Bacteria</taxon>
        <taxon>Bacillati</taxon>
        <taxon>Actinomycetota</taxon>
        <taxon>Actinomycetes</taxon>
        <taxon>Kitasatosporales</taxon>
        <taxon>Streptomycetaceae</taxon>
        <taxon>Streptomyces</taxon>
    </lineage>
</organism>
<dbReference type="AlphaFoldDB" id="A0A940RSX9"/>
<reference evidence="2" key="1">
    <citation type="submission" date="2021-03" db="EMBL/GenBank/DDBJ databases">
        <title>Whole genome sequence of Streptomyces bomunensis MMS17-BM035.</title>
        <authorList>
            <person name="Lee J.H."/>
        </authorList>
    </citation>
    <scope>NUCLEOTIDE SEQUENCE</scope>
    <source>
        <strain evidence="2">MMS17-BM035</strain>
    </source>
</reference>